<gene>
    <name evidence="1" type="ORF">MRB53_027529</name>
</gene>
<proteinExistence type="predicted"/>
<sequence length="118" mass="13185">MMMELAQQVGPTCPPQRNLQTSAGAGAARHSTTNKWRTERRRVSVSVGYNVPRMQVNIFDRTVSHQAAFGTRADSRTDPARLTRRDSRLSHHSLFFMKLNEISSCSSFLLSSALGSFL</sequence>
<evidence type="ECO:0000313" key="1">
    <source>
        <dbReference type="EMBL" id="KAJ8634193.1"/>
    </source>
</evidence>
<comment type="caution">
    <text evidence="1">The sequence shown here is derived from an EMBL/GenBank/DDBJ whole genome shotgun (WGS) entry which is preliminary data.</text>
</comment>
<keyword evidence="2" id="KW-1185">Reference proteome</keyword>
<name>A0ACC2LLD2_PERAE</name>
<dbReference type="EMBL" id="CM056816">
    <property type="protein sequence ID" value="KAJ8634193.1"/>
    <property type="molecule type" value="Genomic_DNA"/>
</dbReference>
<accession>A0ACC2LLD2</accession>
<reference evidence="1 2" key="1">
    <citation type="journal article" date="2022" name="Hortic Res">
        <title>A haplotype resolved chromosomal level avocado genome allows analysis of novel avocado genes.</title>
        <authorList>
            <person name="Nath O."/>
            <person name="Fletcher S.J."/>
            <person name="Hayward A."/>
            <person name="Shaw L.M."/>
            <person name="Masouleh A.K."/>
            <person name="Furtado A."/>
            <person name="Henry R.J."/>
            <person name="Mitter N."/>
        </authorList>
    </citation>
    <scope>NUCLEOTIDE SEQUENCE [LARGE SCALE GENOMIC DNA]</scope>
    <source>
        <strain evidence="2">cv. Hass</strain>
    </source>
</reference>
<dbReference type="Proteomes" id="UP001234297">
    <property type="component" value="Chromosome 8"/>
</dbReference>
<organism evidence="1 2">
    <name type="scientific">Persea americana</name>
    <name type="common">Avocado</name>
    <dbReference type="NCBI Taxonomy" id="3435"/>
    <lineage>
        <taxon>Eukaryota</taxon>
        <taxon>Viridiplantae</taxon>
        <taxon>Streptophyta</taxon>
        <taxon>Embryophyta</taxon>
        <taxon>Tracheophyta</taxon>
        <taxon>Spermatophyta</taxon>
        <taxon>Magnoliopsida</taxon>
        <taxon>Magnoliidae</taxon>
        <taxon>Laurales</taxon>
        <taxon>Lauraceae</taxon>
        <taxon>Persea</taxon>
    </lineage>
</organism>
<evidence type="ECO:0000313" key="2">
    <source>
        <dbReference type="Proteomes" id="UP001234297"/>
    </source>
</evidence>
<protein>
    <submittedName>
        <fullName evidence="1">Uncharacterized protein</fullName>
    </submittedName>
</protein>